<sequence>MPIGPTELAHFWDLAPSGHAVIDEHGILLATNRTLADWMGEPAAALAGRPASDLFTSTARVLYLGLLAYRLAERGRAEEVHLELAVLGAPPLPVLCSGRRIRYRGAHLILLTLQEFSRKHALEKEMLASRQASERVLSQREAAIAELESLGRTLEARRLELEAINQRLGHEATTDPLTGLPNRRRLDEALLGAIRHGESRSHHGSFSLALLDVDHFKQINDRHGHSAGDRVLARLAALLEATLRGDDLAARIGGEEFALLMPHTPMPAARSAMQRLLEAIRAHDWEGLRVTVSSGLTDFRPGDTPQTMLERADRALYAAKAAGRDRIADG</sequence>
<evidence type="ECO:0000256" key="1">
    <source>
        <dbReference type="ARBA" id="ARBA00012528"/>
    </source>
</evidence>
<dbReference type="InterPro" id="IPR013656">
    <property type="entry name" value="PAS_4"/>
</dbReference>
<dbReference type="NCBIfam" id="TIGR00254">
    <property type="entry name" value="GGDEF"/>
    <property type="match status" value="1"/>
</dbReference>
<keyword evidence="3" id="KW-0548">Nucleotidyltransferase</keyword>
<feature type="domain" description="GGDEF" evidence="2">
    <location>
        <begin position="204"/>
        <end position="330"/>
    </location>
</feature>
<keyword evidence="3" id="KW-0808">Transferase</keyword>
<accession>A0ABY9H156</accession>
<name>A0ABY9H156_9GAMM</name>
<reference evidence="3 4" key="1">
    <citation type="submission" date="2023-08" db="EMBL/GenBank/DDBJ databases">
        <title>Transcriptome Analysis of Halomonas alkalicola CICC 11012s to Identify the Genes Involved in Alkaline Tolerances.</title>
        <authorList>
            <person name="Zhai L."/>
        </authorList>
    </citation>
    <scope>NUCLEOTIDE SEQUENCE [LARGE SCALE GENOMIC DNA]</scope>
    <source>
        <strain evidence="3 4">CICC 11012s</strain>
    </source>
</reference>
<dbReference type="Gene3D" id="3.30.70.270">
    <property type="match status" value="1"/>
</dbReference>
<dbReference type="PROSITE" id="PS50887">
    <property type="entry name" value="GGDEF"/>
    <property type="match status" value="1"/>
</dbReference>
<dbReference type="PANTHER" id="PTHR45138">
    <property type="entry name" value="REGULATORY COMPONENTS OF SENSORY TRANSDUCTION SYSTEM"/>
    <property type="match status" value="1"/>
</dbReference>
<dbReference type="SMART" id="SM00267">
    <property type="entry name" value="GGDEF"/>
    <property type="match status" value="1"/>
</dbReference>
<organism evidence="3 4">
    <name type="scientific">Halomonas alkalicola</name>
    <dbReference type="NCBI Taxonomy" id="1930622"/>
    <lineage>
        <taxon>Bacteria</taxon>
        <taxon>Pseudomonadati</taxon>
        <taxon>Pseudomonadota</taxon>
        <taxon>Gammaproteobacteria</taxon>
        <taxon>Oceanospirillales</taxon>
        <taxon>Halomonadaceae</taxon>
        <taxon>Halomonas</taxon>
    </lineage>
</organism>
<dbReference type="Proteomes" id="UP001235344">
    <property type="component" value="Chromosome"/>
</dbReference>
<proteinExistence type="predicted"/>
<dbReference type="Pfam" id="PF08448">
    <property type="entry name" value="PAS_4"/>
    <property type="match status" value="1"/>
</dbReference>
<evidence type="ECO:0000313" key="3">
    <source>
        <dbReference type="EMBL" id="WLI72186.1"/>
    </source>
</evidence>
<dbReference type="RefSeq" id="WP_305498496.1">
    <property type="nucleotide sequence ID" value="NZ_CP131913.1"/>
</dbReference>
<dbReference type="EC" id="2.7.7.65" evidence="1"/>
<dbReference type="Pfam" id="PF00990">
    <property type="entry name" value="GGDEF"/>
    <property type="match status" value="1"/>
</dbReference>
<dbReference type="EMBL" id="CP131913">
    <property type="protein sequence ID" value="WLI72186.1"/>
    <property type="molecule type" value="Genomic_DNA"/>
</dbReference>
<dbReference type="SUPFAM" id="SSF55073">
    <property type="entry name" value="Nucleotide cyclase"/>
    <property type="match status" value="1"/>
</dbReference>
<gene>
    <name evidence="3" type="ORF">B6N23_10280</name>
</gene>
<dbReference type="InterPro" id="IPR000160">
    <property type="entry name" value="GGDEF_dom"/>
</dbReference>
<dbReference type="CDD" id="cd01949">
    <property type="entry name" value="GGDEF"/>
    <property type="match status" value="1"/>
</dbReference>
<protein>
    <recommendedName>
        <fullName evidence="1">diguanylate cyclase</fullName>
        <ecNumber evidence="1">2.7.7.65</ecNumber>
    </recommendedName>
</protein>
<dbReference type="InterPro" id="IPR029787">
    <property type="entry name" value="Nucleotide_cyclase"/>
</dbReference>
<evidence type="ECO:0000259" key="2">
    <source>
        <dbReference type="PROSITE" id="PS50887"/>
    </source>
</evidence>
<keyword evidence="4" id="KW-1185">Reference proteome</keyword>
<dbReference type="PANTHER" id="PTHR45138:SF24">
    <property type="entry name" value="DIGUANYLATE CYCLASE DGCC-RELATED"/>
    <property type="match status" value="1"/>
</dbReference>
<dbReference type="InterPro" id="IPR035965">
    <property type="entry name" value="PAS-like_dom_sf"/>
</dbReference>
<dbReference type="InterPro" id="IPR050469">
    <property type="entry name" value="Diguanylate_Cyclase"/>
</dbReference>
<dbReference type="SUPFAM" id="SSF55785">
    <property type="entry name" value="PYP-like sensor domain (PAS domain)"/>
    <property type="match status" value="1"/>
</dbReference>
<dbReference type="GO" id="GO:0052621">
    <property type="term" value="F:diguanylate cyclase activity"/>
    <property type="evidence" value="ECO:0007669"/>
    <property type="project" value="UniProtKB-EC"/>
</dbReference>
<evidence type="ECO:0000313" key="4">
    <source>
        <dbReference type="Proteomes" id="UP001235344"/>
    </source>
</evidence>
<dbReference type="InterPro" id="IPR043128">
    <property type="entry name" value="Rev_trsase/Diguanyl_cyclase"/>
</dbReference>